<keyword evidence="1" id="KW-0812">Transmembrane</keyword>
<dbReference type="Proteomes" id="UP000886602">
    <property type="component" value="Unassembled WGS sequence"/>
</dbReference>
<comment type="caution">
    <text evidence="2">The sequence shown here is derived from an EMBL/GenBank/DDBJ whole genome shotgun (WGS) entry which is preliminary data.</text>
</comment>
<organism evidence="2 3">
    <name type="scientific">Candidatus Propionivibrio dominans</name>
    <dbReference type="NCBI Taxonomy" id="2954373"/>
    <lineage>
        <taxon>Bacteria</taxon>
        <taxon>Pseudomonadati</taxon>
        <taxon>Pseudomonadota</taxon>
        <taxon>Betaproteobacteria</taxon>
        <taxon>Rhodocyclales</taxon>
        <taxon>Rhodocyclaceae</taxon>
        <taxon>Propionivibrio</taxon>
    </lineage>
</organism>
<protein>
    <submittedName>
        <fullName evidence="2">LapA family protein</fullName>
    </submittedName>
</protein>
<name>A0A9D7FC42_9RHOO</name>
<sequence>MNLRAFSLSLILAFVLLAAFATLNWAAMAAPSTLSLGLIDVSAPLGMVMLVFTAVISGLFIVYIVLLQAGVIVEARRLTKELKAQRELADTAEASRFTALQTMLEGQLSKIEAQGAATNREFGARIEQSERGMQDKLAEATGTLSAYLGEIEDKLDRVLVPGHALDTAPHAAR</sequence>
<feature type="transmembrane region" description="Helical" evidence="1">
    <location>
        <begin position="45"/>
        <end position="73"/>
    </location>
</feature>
<proteinExistence type="predicted"/>
<dbReference type="AlphaFoldDB" id="A0A9D7FC42"/>
<dbReference type="EMBL" id="JADJNC010000005">
    <property type="protein sequence ID" value="MBK7422265.1"/>
    <property type="molecule type" value="Genomic_DNA"/>
</dbReference>
<keyword evidence="1" id="KW-1133">Transmembrane helix</keyword>
<reference evidence="2" key="1">
    <citation type="submission" date="2020-10" db="EMBL/GenBank/DDBJ databases">
        <title>Connecting structure to function with the recovery of over 1000 high-quality activated sludge metagenome-assembled genomes encoding full-length rRNA genes using long-read sequencing.</title>
        <authorList>
            <person name="Singleton C.M."/>
            <person name="Petriglieri F."/>
            <person name="Kristensen J.M."/>
            <person name="Kirkegaard R.H."/>
            <person name="Michaelsen T.Y."/>
            <person name="Andersen M.H."/>
            <person name="Karst S.M."/>
            <person name="Dueholm M.S."/>
            <person name="Nielsen P.H."/>
            <person name="Albertsen M."/>
        </authorList>
    </citation>
    <scope>NUCLEOTIDE SEQUENCE</scope>
    <source>
        <strain evidence="2">EsbW_18-Q3-R4-48_MAXAC.044</strain>
    </source>
</reference>
<evidence type="ECO:0000256" key="1">
    <source>
        <dbReference type="SAM" id="Phobius"/>
    </source>
</evidence>
<keyword evidence="1" id="KW-0472">Membrane</keyword>
<evidence type="ECO:0000313" key="2">
    <source>
        <dbReference type="EMBL" id="MBK7422265.1"/>
    </source>
</evidence>
<accession>A0A9D7FC42</accession>
<gene>
    <name evidence="2" type="ORF">IPJ48_03730</name>
</gene>
<evidence type="ECO:0000313" key="3">
    <source>
        <dbReference type="Proteomes" id="UP000886602"/>
    </source>
</evidence>